<name>A0A449A4Y0_9BACT</name>
<feature type="transmembrane region" description="Helical" evidence="12">
    <location>
        <begin position="417"/>
        <end position="441"/>
    </location>
</feature>
<feature type="transmembrane region" description="Helical" evidence="12">
    <location>
        <begin position="126"/>
        <end position="158"/>
    </location>
</feature>
<gene>
    <name evidence="13" type="primary">sglT_1</name>
    <name evidence="13" type="ORF">NCTC10166_00253</name>
</gene>
<dbReference type="InterPro" id="IPR001734">
    <property type="entry name" value="Na/solute_symporter"/>
</dbReference>
<keyword evidence="3" id="KW-0813">Transport</keyword>
<feature type="transmembrane region" description="Helical" evidence="12">
    <location>
        <begin position="234"/>
        <end position="255"/>
    </location>
</feature>
<comment type="subcellular location">
    <subcellularLocation>
        <location evidence="1">Cell membrane</location>
        <topology evidence="1">Multi-pass membrane protein</topology>
    </subcellularLocation>
</comment>
<feature type="transmembrane region" description="Helical" evidence="12">
    <location>
        <begin position="54"/>
        <end position="72"/>
    </location>
</feature>
<evidence type="ECO:0000256" key="10">
    <source>
        <dbReference type="ARBA" id="ARBA00023201"/>
    </source>
</evidence>
<feature type="transmembrane region" description="Helical" evidence="12">
    <location>
        <begin position="389"/>
        <end position="411"/>
    </location>
</feature>
<keyword evidence="8" id="KW-0406">Ion transport</keyword>
<feature type="transmembrane region" description="Helical" evidence="12">
    <location>
        <begin position="448"/>
        <end position="466"/>
    </location>
</feature>
<accession>A0A449A4Y0</accession>
<dbReference type="AlphaFoldDB" id="A0A449A4Y0"/>
<evidence type="ECO:0000256" key="2">
    <source>
        <dbReference type="ARBA" id="ARBA00006434"/>
    </source>
</evidence>
<evidence type="ECO:0000313" key="14">
    <source>
        <dbReference type="Proteomes" id="UP000289440"/>
    </source>
</evidence>
<dbReference type="PROSITE" id="PS50283">
    <property type="entry name" value="NA_SOLUT_SYMP_3"/>
    <property type="match status" value="1"/>
</dbReference>
<keyword evidence="6 12" id="KW-1133">Transmembrane helix</keyword>
<keyword evidence="7" id="KW-0915">Sodium</keyword>
<keyword evidence="10" id="KW-0739">Sodium transport</keyword>
<evidence type="ECO:0000313" key="13">
    <source>
        <dbReference type="EMBL" id="VEU59286.1"/>
    </source>
</evidence>
<dbReference type="Gene3D" id="1.20.1730.10">
    <property type="entry name" value="Sodium/glucose cotransporter"/>
    <property type="match status" value="1"/>
</dbReference>
<evidence type="ECO:0000256" key="6">
    <source>
        <dbReference type="ARBA" id="ARBA00022989"/>
    </source>
</evidence>
<feature type="transmembrane region" description="Helical" evidence="12">
    <location>
        <begin position="276"/>
        <end position="302"/>
    </location>
</feature>
<dbReference type="Proteomes" id="UP000289440">
    <property type="component" value="Chromosome"/>
</dbReference>
<dbReference type="GO" id="GO:0006814">
    <property type="term" value="P:sodium ion transport"/>
    <property type="evidence" value="ECO:0007669"/>
    <property type="project" value="UniProtKB-KW"/>
</dbReference>
<dbReference type="PANTHER" id="PTHR42985">
    <property type="entry name" value="SODIUM-COUPLED MONOCARBOXYLATE TRANSPORTER"/>
    <property type="match status" value="1"/>
</dbReference>
<dbReference type="InterPro" id="IPR051163">
    <property type="entry name" value="Sodium:Solute_Symporter_SSF"/>
</dbReference>
<evidence type="ECO:0000256" key="5">
    <source>
        <dbReference type="ARBA" id="ARBA00022692"/>
    </source>
</evidence>
<evidence type="ECO:0000256" key="11">
    <source>
        <dbReference type="RuleBase" id="RU362091"/>
    </source>
</evidence>
<keyword evidence="9 12" id="KW-0472">Membrane</keyword>
<proteinExistence type="inferred from homology"/>
<dbReference type="EMBL" id="LR214951">
    <property type="protein sequence ID" value="VEU59286.1"/>
    <property type="molecule type" value="Genomic_DNA"/>
</dbReference>
<sequence>MVKISKNLHWIDWSILVIYLILIVGLGIFVWWIQKKKKETNSTKSIFTGGGKNPIIVVGLSIWATITSSLFFVNTAGEAATTNWMWTGANISLICITPFIAMFVIPFYRRIKETTAYAYLQKRFNYAVRAISSLSFIIFMIFRSAIVLFVPIVAITTIVDVDPYVMVVIVGLVVAVLTAFGGFKAVIWADATQGVILLFGIASVLISALVLTNYSSDTLQYQDILTRDSWKVNLAQGGISLLFIYNIINSMYGFMASQDVTQRYKGTRNISQIRKTLYISSALGIVTVLLFFGAGSALATYYSSQPETGVKMLLEGKTAVQALGLQKSGFMITFVNSVLGVGFTGVILASIFAASQSTISSGLSALSNSIVIDFVVVFNKKISEKKLALISKLLVLIFGGFAIAFSCLLIATKQNDLFNYFTGIIGLLNAPTVAVFVLGLYSKRTNSIGVLIAMLVAMIISTPLWVLSQKFIPESHKITFSGIWLTTLSFFTTLVVGFIVSKLTNKYCKKYQINEKNLVNRTMLTRTAEFKQLTKLESEIGKFESWVKKGLITKEEFQKVTNKIEELEKIVDLQTID</sequence>
<dbReference type="GO" id="GO:0015293">
    <property type="term" value="F:symporter activity"/>
    <property type="evidence" value="ECO:0007669"/>
    <property type="project" value="TreeGrafter"/>
</dbReference>
<evidence type="ECO:0000256" key="1">
    <source>
        <dbReference type="ARBA" id="ARBA00004651"/>
    </source>
</evidence>
<evidence type="ECO:0000256" key="12">
    <source>
        <dbReference type="SAM" id="Phobius"/>
    </source>
</evidence>
<dbReference type="PANTHER" id="PTHR42985:SF40">
    <property type="entry name" value="LD47995P-RELATED"/>
    <property type="match status" value="1"/>
</dbReference>
<dbReference type="RefSeq" id="WP_129719688.1">
    <property type="nucleotide sequence ID" value="NZ_LR214951.1"/>
</dbReference>
<dbReference type="GO" id="GO:0005886">
    <property type="term" value="C:plasma membrane"/>
    <property type="evidence" value="ECO:0007669"/>
    <property type="project" value="UniProtKB-SubCell"/>
</dbReference>
<protein>
    <submittedName>
        <fullName evidence="13">Na(+)/glucose symporter</fullName>
    </submittedName>
</protein>
<organism evidence="13 14">
    <name type="scientific">Mesomycoplasma neurolyticum</name>
    <dbReference type="NCBI Taxonomy" id="2120"/>
    <lineage>
        <taxon>Bacteria</taxon>
        <taxon>Bacillati</taxon>
        <taxon>Mycoplasmatota</taxon>
        <taxon>Mycoplasmoidales</taxon>
        <taxon>Metamycoplasmataceae</taxon>
        <taxon>Mesomycoplasma</taxon>
    </lineage>
</organism>
<dbReference type="InterPro" id="IPR038377">
    <property type="entry name" value="Na/Glc_symporter_sf"/>
</dbReference>
<keyword evidence="4" id="KW-1003">Cell membrane</keyword>
<feature type="transmembrane region" description="Helical" evidence="12">
    <location>
        <begin position="13"/>
        <end position="33"/>
    </location>
</feature>
<evidence type="ECO:0000256" key="8">
    <source>
        <dbReference type="ARBA" id="ARBA00023065"/>
    </source>
</evidence>
<dbReference type="Pfam" id="PF00474">
    <property type="entry name" value="SSF"/>
    <property type="match status" value="1"/>
</dbReference>
<feature type="transmembrane region" description="Helical" evidence="12">
    <location>
        <begin position="164"/>
        <end position="183"/>
    </location>
</feature>
<feature type="transmembrane region" description="Helical" evidence="12">
    <location>
        <begin position="478"/>
        <end position="500"/>
    </location>
</feature>
<feature type="transmembrane region" description="Helical" evidence="12">
    <location>
        <begin position="330"/>
        <end position="354"/>
    </location>
</feature>
<evidence type="ECO:0000256" key="4">
    <source>
        <dbReference type="ARBA" id="ARBA00022475"/>
    </source>
</evidence>
<feature type="transmembrane region" description="Helical" evidence="12">
    <location>
        <begin position="195"/>
        <end position="214"/>
    </location>
</feature>
<dbReference type="OrthoDB" id="9810181at2"/>
<reference evidence="13 14" key="1">
    <citation type="submission" date="2019-01" db="EMBL/GenBank/DDBJ databases">
        <authorList>
            <consortium name="Pathogen Informatics"/>
        </authorList>
    </citation>
    <scope>NUCLEOTIDE SEQUENCE [LARGE SCALE GENOMIC DNA]</scope>
    <source>
        <strain evidence="13 14">NCTC10166</strain>
    </source>
</reference>
<evidence type="ECO:0000256" key="3">
    <source>
        <dbReference type="ARBA" id="ARBA00022448"/>
    </source>
</evidence>
<evidence type="ECO:0000256" key="9">
    <source>
        <dbReference type="ARBA" id="ARBA00023136"/>
    </source>
</evidence>
<keyword evidence="14" id="KW-1185">Reference proteome</keyword>
<feature type="transmembrane region" description="Helical" evidence="12">
    <location>
        <begin position="84"/>
        <end position="105"/>
    </location>
</feature>
<keyword evidence="5 12" id="KW-0812">Transmembrane</keyword>
<comment type="similarity">
    <text evidence="2 11">Belongs to the sodium:solute symporter (SSF) (TC 2.A.21) family.</text>
</comment>
<evidence type="ECO:0000256" key="7">
    <source>
        <dbReference type="ARBA" id="ARBA00023053"/>
    </source>
</evidence>
<dbReference type="KEGG" id="mnu:NCTC10166_00253"/>